<sequence length="85" mass="9289">MSRNSQLTWCQMLVALAFFHNQMDNNKYKLVAPLVPLSVLKYPHSTLNCCSIPHLPADNVPSTGTSSKTPGNQPSSSGSRRCPSE</sequence>
<reference evidence="1" key="1">
    <citation type="submission" date="2022-04" db="EMBL/GenBank/DDBJ databases">
        <title>Genome of the entomopathogenic fungus Entomophthora muscae.</title>
        <authorList>
            <person name="Elya C."/>
            <person name="Lovett B.R."/>
            <person name="Lee E."/>
            <person name="Macias A.M."/>
            <person name="Hajek A.E."/>
            <person name="De Bivort B.L."/>
            <person name="Kasson M.T."/>
            <person name="De Fine Licht H.H."/>
            <person name="Stajich J.E."/>
        </authorList>
    </citation>
    <scope>NUCLEOTIDE SEQUENCE</scope>
    <source>
        <strain evidence="1">Berkeley</strain>
    </source>
</reference>
<protein>
    <submittedName>
        <fullName evidence="1">Uncharacterized protein</fullName>
    </submittedName>
</protein>
<gene>
    <name evidence="1" type="ORF">DSO57_1011751</name>
</gene>
<dbReference type="Proteomes" id="UP001165960">
    <property type="component" value="Unassembled WGS sequence"/>
</dbReference>
<dbReference type="EMBL" id="QTSX02001461">
    <property type="protein sequence ID" value="KAJ9081721.1"/>
    <property type="molecule type" value="Genomic_DNA"/>
</dbReference>
<keyword evidence="2" id="KW-1185">Reference proteome</keyword>
<proteinExistence type="predicted"/>
<accession>A0ACC2U4V7</accession>
<comment type="caution">
    <text evidence="1">The sequence shown here is derived from an EMBL/GenBank/DDBJ whole genome shotgun (WGS) entry which is preliminary data.</text>
</comment>
<evidence type="ECO:0000313" key="2">
    <source>
        <dbReference type="Proteomes" id="UP001165960"/>
    </source>
</evidence>
<organism evidence="1 2">
    <name type="scientific">Entomophthora muscae</name>
    <dbReference type="NCBI Taxonomy" id="34485"/>
    <lineage>
        <taxon>Eukaryota</taxon>
        <taxon>Fungi</taxon>
        <taxon>Fungi incertae sedis</taxon>
        <taxon>Zoopagomycota</taxon>
        <taxon>Entomophthoromycotina</taxon>
        <taxon>Entomophthoromycetes</taxon>
        <taxon>Entomophthorales</taxon>
        <taxon>Entomophthoraceae</taxon>
        <taxon>Entomophthora</taxon>
    </lineage>
</organism>
<name>A0ACC2U4V7_9FUNG</name>
<evidence type="ECO:0000313" key="1">
    <source>
        <dbReference type="EMBL" id="KAJ9081721.1"/>
    </source>
</evidence>